<feature type="compositionally biased region" description="Basic and acidic residues" evidence="3">
    <location>
        <begin position="11"/>
        <end position="20"/>
    </location>
</feature>
<evidence type="ECO:0000259" key="4">
    <source>
        <dbReference type="Pfam" id="PF04774"/>
    </source>
</evidence>
<dbReference type="GO" id="GO:0005737">
    <property type="term" value="C:cytoplasm"/>
    <property type="evidence" value="ECO:0007669"/>
    <property type="project" value="UniProtKB-SubCell"/>
</dbReference>
<dbReference type="OrthoDB" id="784393at2759"/>
<dbReference type="PANTHER" id="PTHR12299">
    <property type="entry name" value="HYALURONIC ACID-BINDING PROTEIN 4"/>
    <property type="match status" value="1"/>
</dbReference>
<dbReference type="PANTHER" id="PTHR12299:SF17">
    <property type="entry name" value="AT19571P-RELATED"/>
    <property type="match status" value="1"/>
</dbReference>
<dbReference type="EMBL" id="SWLB01000010">
    <property type="protein sequence ID" value="KAF3333395.1"/>
    <property type="molecule type" value="Genomic_DNA"/>
</dbReference>
<feature type="compositionally biased region" description="Basic and acidic residues" evidence="3">
    <location>
        <begin position="80"/>
        <end position="105"/>
    </location>
</feature>
<dbReference type="GO" id="GO:0005634">
    <property type="term" value="C:nucleus"/>
    <property type="evidence" value="ECO:0007669"/>
    <property type="project" value="TreeGrafter"/>
</dbReference>
<evidence type="ECO:0000256" key="1">
    <source>
        <dbReference type="ARBA" id="ARBA00004496"/>
    </source>
</evidence>
<feature type="domain" description="STM1-like N-terminal" evidence="5">
    <location>
        <begin position="7"/>
        <end position="63"/>
    </location>
</feature>
<dbReference type="Pfam" id="PF09598">
    <property type="entry name" value="Stm1_N"/>
    <property type="match status" value="1"/>
</dbReference>
<dbReference type="GO" id="GO:0003723">
    <property type="term" value="F:RNA binding"/>
    <property type="evidence" value="ECO:0007669"/>
    <property type="project" value="InterPro"/>
</dbReference>
<name>A0A833QTB2_9POAL</name>
<dbReference type="InterPro" id="IPR039764">
    <property type="entry name" value="HABP4/SERBP1-like"/>
</dbReference>
<comment type="caution">
    <text evidence="6">The sequence shown here is derived from an EMBL/GenBank/DDBJ whole genome shotgun (WGS) entry which is preliminary data.</text>
</comment>
<feature type="region of interest" description="Disordered" evidence="3">
    <location>
        <begin position="1"/>
        <end position="183"/>
    </location>
</feature>
<dbReference type="InterPro" id="IPR019084">
    <property type="entry name" value="STM1-like_N"/>
</dbReference>
<sequence>METQRGNLFDLLRDDDHKDPSQLIAAAKQPQKIPSVKGSQPKLPSKPLPPQQAVKEARNNGAQRIQTSQSQFLRSGTHGQNREFRAKGHDVTHKQKGVGEVRPHEALLGTQMEIFTEKGSKENAEKLEKMENRPVDDGNTDKDDPQKEEEKEPEDKEMTLEEYEKLMEERRKALVSMKTEERS</sequence>
<evidence type="ECO:0000256" key="2">
    <source>
        <dbReference type="ARBA" id="ARBA00022490"/>
    </source>
</evidence>
<evidence type="ECO:0000313" key="7">
    <source>
        <dbReference type="Proteomes" id="UP000623129"/>
    </source>
</evidence>
<feature type="compositionally biased region" description="Basic and acidic residues" evidence="3">
    <location>
        <begin position="115"/>
        <end position="183"/>
    </location>
</feature>
<gene>
    <name evidence="6" type="ORF">FCM35_KLT01086</name>
</gene>
<evidence type="ECO:0000313" key="6">
    <source>
        <dbReference type="EMBL" id="KAF3333395.1"/>
    </source>
</evidence>
<proteinExistence type="predicted"/>
<reference evidence="6" key="1">
    <citation type="submission" date="2020-01" db="EMBL/GenBank/DDBJ databases">
        <title>Genome sequence of Kobresia littledalei, the first chromosome-level genome in the family Cyperaceae.</title>
        <authorList>
            <person name="Qu G."/>
        </authorList>
    </citation>
    <scope>NUCLEOTIDE SEQUENCE</scope>
    <source>
        <strain evidence="6">C.B.Clarke</strain>
        <tissue evidence="6">Leaf</tissue>
    </source>
</reference>
<feature type="compositionally biased region" description="Polar residues" evidence="3">
    <location>
        <begin position="60"/>
        <end position="79"/>
    </location>
</feature>
<accession>A0A833QTB2</accession>
<keyword evidence="2" id="KW-0963">Cytoplasm</keyword>
<organism evidence="6 7">
    <name type="scientific">Carex littledalei</name>
    <dbReference type="NCBI Taxonomy" id="544730"/>
    <lineage>
        <taxon>Eukaryota</taxon>
        <taxon>Viridiplantae</taxon>
        <taxon>Streptophyta</taxon>
        <taxon>Embryophyta</taxon>
        <taxon>Tracheophyta</taxon>
        <taxon>Spermatophyta</taxon>
        <taxon>Magnoliopsida</taxon>
        <taxon>Liliopsida</taxon>
        <taxon>Poales</taxon>
        <taxon>Cyperaceae</taxon>
        <taxon>Cyperoideae</taxon>
        <taxon>Cariceae</taxon>
        <taxon>Carex</taxon>
        <taxon>Carex subgen. Euthyceras</taxon>
    </lineage>
</organism>
<keyword evidence="7" id="KW-1185">Reference proteome</keyword>
<dbReference type="InterPro" id="IPR006861">
    <property type="entry name" value="HABP4_PAIRBP1-bd"/>
</dbReference>
<dbReference type="Pfam" id="PF04774">
    <property type="entry name" value="HABP4_PAI-RBP1"/>
    <property type="match status" value="1"/>
</dbReference>
<feature type="domain" description="Hyaluronan/mRNA-binding protein" evidence="4">
    <location>
        <begin position="119"/>
        <end position="182"/>
    </location>
</feature>
<dbReference type="Proteomes" id="UP000623129">
    <property type="component" value="Unassembled WGS sequence"/>
</dbReference>
<evidence type="ECO:0000256" key="3">
    <source>
        <dbReference type="SAM" id="MobiDB-lite"/>
    </source>
</evidence>
<protein>
    <submittedName>
        <fullName evidence="6">Uncharacterized protein</fullName>
    </submittedName>
</protein>
<evidence type="ECO:0000259" key="5">
    <source>
        <dbReference type="Pfam" id="PF09598"/>
    </source>
</evidence>
<dbReference type="AlphaFoldDB" id="A0A833QTB2"/>
<comment type="subcellular location">
    <subcellularLocation>
        <location evidence="1">Cytoplasm</location>
    </subcellularLocation>
</comment>